<evidence type="ECO:0000313" key="1">
    <source>
        <dbReference type="EMBL" id="GGH34215.1"/>
    </source>
</evidence>
<proteinExistence type="predicted"/>
<accession>A0ABD0A7B9</accession>
<gene>
    <name evidence="1" type="ORF">GCM10007354_16620</name>
</gene>
<organism evidence="1 2">
    <name type="scientific">Acinetobacter courvalinii</name>
    <dbReference type="NCBI Taxonomy" id="280147"/>
    <lineage>
        <taxon>Bacteria</taxon>
        <taxon>Pseudomonadati</taxon>
        <taxon>Pseudomonadota</taxon>
        <taxon>Gammaproteobacteria</taxon>
        <taxon>Moraxellales</taxon>
        <taxon>Moraxellaceae</taxon>
        <taxon>Acinetobacter</taxon>
    </lineage>
</organism>
<dbReference type="Proteomes" id="UP000652691">
    <property type="component" value="Unassembled WGS sequence"/>
</dbReference>
<dbReference type="EMBL" id="BMDA01000001">
    <property type="protein sequence ID" value="GGH34215.1"/>
    <property type="molecule type" value="Genomic_DNA"/>
</dbReference>
<name>A0ABD0A7B9_9GAMM</name>
<dbReference type="AlphaFoldDB" id="A0ABD0A7B9"/>
<sequence>MIVLMRNTEIILNALGLLGYGQESCQASVLNFFDAYQQRVEYISNFLDIFGLALSNVQAQDQLVSVFDRFNHKNWQEIDQYSFQEGEYYCFLRIKVFLLHLADEHDADESMEWLNIFQEKYLTYLLKS</sequence>
<evidence type="ECO:0000313" key="2">
    <source>
        <dbReference type="Proteomes" id="UP000652691"/>
    </source>
</evidence>
<reference evidence="1 2" key="1">
    <citation type="journal article" date="2014" name="Int. J. Syst. Evol. Microbiol.">
        <title>Complete genome sequence of Corynebacterium casei LMG S-19264T (=DSM 44701T), isolated from a smear-ripened cheese.</title>
        <authorList>
            <consortium name="US DOE Joint Genome Institute (JGI-PGF)"/>
            <person name="Walter F."/>
            <person name="Albersmeier A."/>
            <person name="Kalinowski J."/>
            <person name="Ruckert C."/>
        </authorList>
    </citation>
    <scope>NUCLEOTIDE SEQUENCE [LARGE SCALE GENOMIC DNA]</scope>
    <source>
        <strain evidence="1 2">CCM 8635</strain>
    </source>
</reference>
<comment type="caution">
    <text evidence="1">The sequence shown here is derived from an EMBL/GenBank/DDBJ whole genome shotgun (WGS) entry which is preliminary data.</text>
</comment>
<protein>
    <submittedName>
        <fullName evidence="1">Uncharacterized protein</fullName>
    </submittedName>
</protein>